<dbReference type="AlphaFoldDB" id="A0A7W4IPD0"/>
<protein>
    <recommendedName>
        <fullName evidence="5">Glycine zipper domain-containing protein</fullName>
    </recommendedName>
</protein>
<evidence type="ECO:0000313" key="3">
    <source>
        <dbReference type="EMBL" id="MBB2166625.1"/>
    </source>
</evidence>
<dbReference type="Proteomes" id="UP000561077">
    <property type="component" value="Unassembled WGS sequence"/>
</dbReference>
<keyword evidence="1" id="KW-0175">Coiled coil</keyword>
<feature type="chain" id="PRO_5031482041" description="Glycine zipper domain-containing protein" evidence="2">
    <location>
        <begin position="36"/>
        <end position="245"/>
    </location>
</feature>
<feature type="signal peptide" evidence="2">
    <location>
        <begin position="1"/>
        <end position="35"/>
    </location>
</feature>
<evidence type="ECO:0000313" key="4">
    <source>
        <dbReference type="Proteomes" id="UP000561077"/>
    </source>
</evidence>
<gene>
    <name evidence="3" type="ORF">HLH26_19265</name>
</gene>
<comment type="caution">
    <text evidence="3">The sequence shown here is derived from an EMBL/GenBank/DDBJ whole genome shotgun (WGS) entry which is preliminary data.</text>
</comment>
<sequence length="245" mass="25135">MLVKFSHFGDRKMNYYIGKLSLVSVAGCMLLSACAAPAYDSSLSPEENQLRQRQAQFNTTVGEGAALVGGLAALGVGLATHSATNAAIAGAGGALLGGAIGYAVASRTQAQQMSEDGANKAIAHYREEVVNAQQDATAAEQTTAKAQQELVVLRQKLAANQISAADYQAKIANYRQDIAAMQAVQAHYAQTAASAANIASGRKNAEAGTISTTLKSQEARITQAANELSADVGAMPTASISTAAS</sequence>
<evidence type="ECO:0000256" key="1">
    <source>
        <dbReference type="SAM" id="Coils"/>
    </source>
</evidence>
<reference evidence="3 4" key="1">
    <citation type="submission" date="2020-04" db="EMBL/GenBank/DDBJ databases">
        <title>Description of novel Gluconacetobacter.</title>
        <authorList>
            <person name="Sombolestani A."/>
        </authorList>
    </citation>
    <scope>NUCLEOTIDE SEQUENCE [LARGE SCALE GENOMIC DNA]</scope>
    <source>
        <strain evidence="3 4">LMG 1731</strain>
    </source>
</reference>
<dbReference type="PROSITE" id="PS51257">
    <property type="entry name" value="PROKAR_LIPOPROTEIN"/>
    <property type="match status" value="1"/>
</dbReference>
<name>A0A7W4IPD0_9PROT</name>
<accession>A0A7W4IPD0</accession>
<feature type="coiled-coil region" evidence="1">
    <location>
        <begin position="122"/>
        <end position="184"/>
    </location>
</feature>
<dbReference type="EMBL" id="JABEQO010000040">
    <property type="protein sequence ID" value="MBB2166625.1"/>
    <property type="molecule type" value="Genomic_DNA"/>
</dbReference>
<proteinExistence type="predicted"/>
<evidence type="ECO:0008006" key="5">
    <source>
        <dbReference type="Google" id="ProtNLM"/>
    </source>
</evidence>
<organism evidence="3 4">
    <name type="scientific">Gluconacetobacter dulcium</name>
    <dbReference type="NCBI Taxonomy" id="2729096"/>
    <lineage>
        <taxon>Bacteria</taxon>
        <taxon>Pseudomonadati</taxon>
        <taxon>Pseudomonadota</taxon>
        <taxon>Alphaproteobacteria</taxon>
        <taxon>Acetobacterales</taxon>
        <taxon>Acetobacteraceae</taxon>
        <taxon>Gluconacetobacter</taxon>
    </lineage>
</organism>
<evidence type="ECO:0000256" key="2">
    <source>
        <dbReference type="SAM" id="SignalP"/>
    </source>
</evidence>
<keyword evidence="2" id="KW-0732">Signal</keyword>